<evidence type="ECO:0000256" key="1">
    <source>
        <dbReference type="SAM" id="MobiDB-lite"/>
    </source>
</evidence>
<feature type="region of interest" description="Disordered" evidence="1">
    <location>
        <begin position="112"/>
        <end position="134"/>
    </location>
</feature>
<gene>
    <name evidence="2" type="ORF">DXZ20_34290</name>
</gene>
<dbReference type="EMBL" id="QXHD01000004">
    <property type="protein sequence ID" value="NEZ60624.1"/>
    <property type="molecule type" value="Genomic_DNA"/>
</dbReference>
<dbReference type="Proteomes" id="UP000481033">
    <property type="component" value="Unassembled WGS sequence"/>
</dbReference>
<evidence type="ECO:0000313" key="2">
    <source>
        <dbReference type="EMBL" id="NEZ60624.1"/>
    </source>
</evidence>
<protein>
    <submittedName>
        <fullName evidence="2">Uncharacterized protein</fullName>
    </submittedName>
</protein>
<sequence>MTTNRQGPYLVGDNKKQSYSGRLHQRLDEAMQEGTEVQVRLPWGGLSGVPVYLDDTCVEIVYVHVYEPDEDDEPDDEVSRRTVWLVRLEEISAVSFVSESWSKERLEKLFIPDKKEDASSAQDVSTEESTDSID</sequence>
<keyword evidence="3" id="KW-1185">Reference proteome</keyword>
<dbReference type="AlphaFoldDB" id="A0A6M0RWL6"/>
<dbReference type="RefSeq" id="WP_163660576.1">
    <property type="nucleotide sequence ID" value="NZ_QXHD01000004.1"/>
</dbReference>
<name>A0A6M0RWL6_9CYAN</name>
<reference evidence="2 3" key="1">
    <citation type="journal article" date="2020" name="Microb. Ecol.">
        <title>Ecogenomics of the Marine Benthic Filamentous Cyanobacterium Adonisia.</title>
        <authorList>
            <person name="Walter J.M."/>
            <person name="Coutinho F.H."/>
            <person name="Leomil L."/>
            <person name="Hargreaves P.I."/>
            <person name="Campeao M.E."/>
            <person name="Vieira V.V."/>
            <person name="Silva B.S."/>
            <person name="Fistarol G.O."/>
            <person name="Salomon P.S."/>
            <person name="Sawabe T."/>
            <person name="Mino S."/>
            <person name="Hosokawa M."/>
            <person name="Miyashita H."/>
            <person name="Maruyama F."/>
            <person name="van Verk M.C."/>
            <person name="Dutilh B.E."/>
            <person name="Thompson C.C."/>
            <person name="Thompson F.L."/>
        </authorList>
    </citation>
    <scope>NUCLEOTIDE SEQUENCE [LARGE SCALE GENOMIC DNA]</scope>
    <source>
        <strain evidence="2 3">CCMR0081</strain>
    </source>
</reference>
<evidence type="ECO:0000313" key="3">
    <source>
        <dbReference type="Proteomes" id="UP000481033"/>
    </source>
</evidence>
<comment type="caution">
    <text evidence="2">The sequence shown here is derived from an EMBL/GenBank/DDBJ whole genome shotgun (WGS) entry which is preliminary data.</text>
</comment>
<organism evidence="2 3">
    <name type="scientific">Adonisia turfae CCMR0081</name>
    <dbReference type="NCBI Taxonomy" id="2292702"/>
    <lineage>
        <taxon>Bacteria</taxon>
        <taxon>Bacillati</taxon>
        <taxon>Cyanobacteriota</taxon>
        <taxon>Adonisia</taxon>
        <taxon>Adonisia turfae</taxon>
    </lineage>
</organism>
<proteinExistence type="predicted"/>
<accession>A0A6M0RWL6</accession>
<feature type="compositionally biased region" description="Acidic residues" evidence="1">
    <location>
        <begin position="125"/>
        <end position="134"/>
    </location>
</feature>